<evidence type="ECO:0000313" key="2">
    <source>
        <dbReference type="Proteomes" id="UP000030686"/>
    </source>
</evidence>
<organism evidence="1 2">
    <name type="scientific">Penicillium roqueforti (strain FM164)</name>
    <dbReference type="NCBI Taxonomy" id="1365484"/>
    <lineage>
        <taxon>Eukaryota</taxon>
        <taxon>Fungi</taxon>
        <taxon>Dikarya</taxon>
        <taxon>Ascomycota</taxon>
        <taxon>Pezizomycotina</taxon>
        <taxon>Eurotiomycetes</taxon>
        <taxon>Eurotiomycetidae</taxon>
        <taxon>Eurotiales</taxon>
        <taxon>Aspergillaceae</taxon>
        <taxon>Penicillium</taxon>
    </lineage>
</organism>
<dbReference type="STRING" id="1365484.W6QPX3"/>
<dbReference type="GO" id="GO:0051118">
    <property type="term" value="F:glucan endo-1,3-alpha-glucosidase activity"/>
    <property type="evidence" value="ECO:0007669"/>
    <property type="project" value="InterPro"/>
</dbReference>
<keyword evidence="1" id="KW-0378">Hydrolase</keyword>
<dbReference type="AlphaFoldDB" id="W6QPX3"/>
<dbReference type="OrthoDB" id="4368438at2759"/>
<sequence>MVGIVSNRQSASNYNDDIKCAQYIGIDAFALNISTDSYIDEQLGFTYQSAANNGIKLKVNRKVFVSSFASNSIDIVAIRVATDSDIYFIPNFHPSRGDFSNLQATLNWIA</sequence>
<keyword evidence="2" id="KW-1185">Reference proteome</keyword>
<gene>
    <name evidence="1" type="ORF">PROQFM164_S13g000008</name>
</gene>
<dbReference type="Pfam" id="PF03659">
    <property type="entry name" value="Glyco_hydro_71"/>
    <property type="match status" value="1"/>
</dbReference>
<dbReference type="InterPro" id="IPR005197">
    <property type="entry name" value="Glyco_hydro_71"/>
</dbReference>
<dbReference type="EMBL" id="HG792027">
    <property type="protein sequence ID" value="CDM38485.1"/>
    <property type="molecule type" value="Genomic_DNA"/>
</dbReference>
<evidence type="ECO:0000313" key="1">
    <source>
        <dbReference type="EMBL" id="CDM38485.1"/>
    </source>
</evidence>
<dbReference type="Proteomes" id="UP000030686">
    <property type="component" value="Unassembled WGS sequence"/>
</dbReference>
<proteinExistence type="predicted"/>
<protein>
    <submittedName>
        <fullName evidence="1">Glycoside hydrolase, family 71</fullName>
    </submittedName>
</protein>
<accession>W6QPX3</accession>
<reference evidence="1" key="1">
    <citation type="journal article" date="2014" name="Nat. Commun.">
        <title>Multiple recent horizontal transfers of a large genomic region in cheese making fungi.</title>
        <authorList>
            <person name="Cheeseman K."/>
            <person name="Ropars J."/>
            <person name="Renault P."/>
            <person name="Dupont J."/>
            <person name="Gouzy J."/>
            <person name="Branca A."/>
            <person name="Abraham A.L."/>
            <person name="Ceppi M."/>
            <person name="Conseiller E."/>
            <person name="Debuchy R."/>
            <person name="Malagnac F."/>
            <person name="Goarin A."/>
            <person name="Silar P."/>
            <person name="Lacoste S."/>
            <person name="Sallet E."/>
            <person name="Bensimon A."/>
            <person name="Giraud T."/>
            <person name="Brygoo Y."/>
        </authorList>
    </citation>
    <scope>NUCLEOTIDE SEQUENCE [LARGE SCALE GENOMIC DNA]</scope>
    <source>
        <strain evidence="1">FM164</strain>
    </source>
</reference>
<name>W6QPX3_PENRF</name>